<dbReference type="Proteomes" id="UP001152607">
    <property type="component" value="Unassembled WGS sequence"/>
</dbReference>
<gene>
    <name evidence="9" type="ORF">PDIGIT_LOCUS12529</name>
</gene>
<dbReference type="Pfam" id="PF20684">
    <property type="entry name" value="Fung_rhodopsin"/>
    <property type="match status" value="1"/>
</dbReference>
<accession>A0A9W4UQP1</accession>
<evidence type="ECO:0000256" key="3">
    <source>
        <dbReference type="ARBA" id="ARBA00022989"/>
    </source>
</evidence>
<feature type="compositionally biased region" description="Low complexity" evidence="6">
    <location>
        <begin position="291"/>
        <end position="301"/>
    </location>
</feature>
<dbReference type="PANTHER" id="PTHR33048">
    <property type="entry name" value="PTH11-LIKE INTEGRAL MEMBRANE PROTEIN (AFU_ORTHOLOGUE AFUA_5G11245)"/>
    <property type="match status" value="1"/>
</dbReference>
<dbReference type="PANTHER" id="PTHR33048:SF160">
    <property type="entry name" value="SAT4 FAMILY MEMBRANE PROTEIN"/>
    <property type="match status" value="1"/>
</dbReference>
<comment type="similarity">
    <text evidence="5">Belongs to the SAT4 family.</text>
</comment>
<keyword evidence="3 7" id="KW-1133">Transmembrane helix</keyword>
<evidence type="ECO:0000256" key="4">
    <source>
        <dbReference type="ARBA" id="ARBA00023136"/>
    </source>
</evidence>
<feature type="transmembrane region" description="Helical" evidence="7">
    <location>
        <begin position="42"/>
        <end position="62"/>
    </location>
</feature>
<dbReference type="GO" id="GO:0016020">
    <property type="term" value="C:membrane"/>
    <property type="evidence" value="ECO:0007669"/>
    <property type="project" value="UniProtKB-SubCell"/>
</dbReference>
<evidence type="ECO:0000256" key="6">
    <source>
        <dbReference type="SAM" id="MobiDB-lite"/>
    </source>
</evidence>
<evidence type="ECO:0000256" key="5">
    <source>
        <dbReference type="ARBA" id="ARBA00038359"/>
    </source>
</evidence>
<proteinExistence type="inferred from homology"/>
<comment type="caution">
    <text evidence="9">The sequence shown here is derived from an EMBL/GenBank/DDBJ whole genome shotgun (WGS) entry which is preliminary data.</text>
</comment>
<evidence type="ECO:0000259" key="8">
    <source>
        <dbReference type="Pfam" id="PF20684"/>
    </source>
</evidence>
<feature type="transmembrane region" description="Helical" evidence="7">
    <location>
        <begin position="179"/>
        <end position="203"/>
    </location>
</feature>
<dbReference type="InterPro" id="IPR052337">
    <property type="entry name" value="SAT4-like"/>
</dbReference>
<feature type="transmembrane region" description="Helical" evidence="7">
    <location>
        <begin position="124"/>
        <end position="145"/>
    </location>
</feature>
<evidence type="ECO:0000256" key="7">
    <source>
        <dbReference type="SAM" id="Phobius"/>
    </source>
</evidence>
<feature type="transmembrane region" description="Helical" evidence="7">
    <location>
        <begin position="215"/>
        <end position="237"/>
    </location>
</feature>
<feature type="transmembrane region" description="Helical" evidence="7">
    <location>
        <begin position="94"/>
        <end position="112"/>
    </location>
</feature>
<evidence type="ECO:0000256" key="2">
    <source>
        <dbReference type="ARBA" id="ARBA00022692"/>
    </source>
</evidence>
<name>A0A9W4UQP1_9PLEO</name>
<feature type="compositionally biased region" description="Gly residues" evidence="6">
    <location>
        <begin position="319"/>
        <end position="328"/>
    </location>
</feature>
<keyword evidence="4 7" id="KW-0472">Membrane</keyword>
<sequence length="399" mass="43683">MGQNRQAAALAVTCLFPILAALFVGARIVSRYVGQNFGWDDWLIQLALLLLLGQTVTIYQYIVVSHTGYRAIEVPKQTVAQKVEAAKWSFAVQMFYHPLMGASRASIIMFLFRVKDQRRRIRFSLHFAFWMNIAYTISTSIVNIFQCTPVRYAYLRPEMDITDGNGNVIAAGGKCINSLAFILGSCALSIFMDLIIIPIPTAMVWNLQMPFKTKVAIALVMSMGWIATLTSILRLIIYHHRYTVADRTYNIGIVLSIVEPSVAIIAACAPPLRRLFTFLMPSYFTDDHTSSRTPSSSSPSRYRYRSQRSGGVPRESGVGIRGSGGGKWGGEDEGEEEASGGGGVVGDAKVGKPAESLRLGGEGEGEGETRGQVLRACRSRSVNTGGSEGQRRASEVGFV</sequence>
<dbReference type="InterPro" id="IPR049326">
    <property type="entry name" value="Rhodopsin_dom_fungi"/>
</dbReference>
<reference evidence="9" key="1">
    <citation type="submission" date="2023-01" db="EMBL/GenBank/DDBJ databases">
        <authorList>
            <person name="Van Ghelder C."/>
            <person name="Rancurel C."/>
        </authorList>
    </citation>
    <scope>NUCLEOTIDE SEQUENCE</scope>
    <source>
        <strain evidence="9">CNCM I-4278</strain>
    </source>
</reference>
<dbReference type="AlphaFoldDB" id="A0A9W4UQP1"/>
<feature type="transmembrane region" description="Helical" evidence="7">
    <location>
        <begin position="6"/>
        <end position="30"/>
    </location>
</feature>
<evidence type="ECO:0000313" key="10">
    <source>
        <dbReference type="Proteomes" id="UP001152607"/>
    </source>
</evidence>
<evidence type="ECO:0000313" key="9">
    <source>
        <dbReference type="EMBL" id="CAI6339372.1"/>
    </source>
</evidence>
<feature type="transmembrane region" description="Helical" evidence="7">
    <location>
        <begin position="249"/>
        <end position="272"/>
    </location>
</feature>
<keyword evidence="2 7" id="KW-0812">Transmembrane</keyword>
<feature type="domain" description="Rhodopsin" evidence="8">
    <location>
        <begin position="26"/>
        <end position="276"/>
    </location>
</feature>
<organism evidence="9 10">
    <name type="scientific">Periconia digitata</name>
    <dbReference type="NCBI Taxonomy" id="1303443"/>
    <lineage>
        <taxon>Eukaryota</taxon>
        <taxon>Fungi</taxon>
        <taxon>Dikarya</taxon>
        <taxon>Ascomycota</taxon>
        <taxon>Pezizomycotina</taxon>
        <taxon>Dothideomycetes</taxon>
        <taxon>Pleosporomycetidae</taxon>
        <taxon>Pleosporales</taxon>
        <taxon>Massarineae</taxon>
        <taxon>Periconiaceae</taxon>
        <taxon>Periconia</taxon>
    </lineage>
</organism>
<comment type="subcellular location">
    <subcellularLocation>
        <location evidence="1">Membrane</location>
        <topology evidence="1">Multi-pass membrane protein</topology>
    </subcellularLocation>
</comment>
<protein>
    <recommendedName>
        <fullName evidence="8">Rhodopsin domain-containing protein</fullName>
    </recommendedName>
</protein>
<evidence type="ECO:0000256" key="1">
    <source>
        <dbReference type="ARBA" id="ARBA00004141"/>
    </source>
</evidence>
<feature type="region of interest" description="Disordered" evidence="6">
    <location>
        <begin position="287"/>
        <end position="399"/>
    </location>
</feature>
<dbReference type="EMBL" id="CAOQHR010000009">
    <property type="protein sequence ID" value="CAI6339372.1"/>
    <property type="molecule type" value="Genomic_DNA"/>
</dbReference>
<dbReference type="OrthoDB" id="5283415at2759"/>
<feature type="compositionally biased region" description="Basic and acidic residues" evidence="6">
    <location>
        <begin position="389"/>
        <end position="399"/>
    </location>
</feature>
<keyword evidence="10" id="KW-1185">Reference proteome</keyword>